<evidence type="ECO:0000313" key="5">
    <source>
        <dbReference type="Proteomes" id="UP000076577"/>
    </source>
</evidence>
<proteinExistence type="predicted"/>
<dbReference type="CDD" id="cd13926">
    <property type="entry name" value="N-acetylmuramidase_GH108"/>
    <property type="match status" value="1"/>
</dbReference>
<keyword evidence="1" id="KW-1133">Transmembrane helix</keyword>
<dbReference type="InterPro" id="IPR023346">
    <property type="entry name" value="Lysozyme-like_dom_sf"/>
</dbReference>
<dbReference type="SUPFAM" id="SSF53955">
    <property type="entry name" value="Lysozyme-like"/>
    <property type="match status" value="1"/>
</dbReference>
<feature type="transmembrane region" description="Helical" evidence="1">
    <location>
        <begin position="232"/>
        <end position="252"/>
    </location>
</feature>
<dbReference type="InterPro" id="IPR008565">
    <property type="entry name" value="TtsA-like_GH18_dom"/>
</dbReference>
<evidence type="ECO:0000313" key="4">
    <source>
        <dbReference type="EMBL" id="KZL17614.1"/>
    </source>
</evidence>
<organism evidence="4 5">
    <name type="scientific">Pseudovibrio axinellae</name>
    <dbReference type="NCBI Taxonomy" id="989403"/>
    <lineage>
        <taxon>Bacteria</taxon>
        <taxon>Pseudomonadati</taxon>
        <taxon>Pseudomonadota</taxon>
        <taxon>Alphaproteobacteria</taxon>
        <taxon>Hyphomicrobiales</taxon>
        <taxon>Stappiaceae</taxon>
        <taxon>Pseudovibrio</taxon>
    </lineage>
</organism>
<keyword evidence="5" id="KW-1185">Reference proteome</keyword>
<dbReference type="PATRIC" id="fig|989403.3.peg.3164"/>
<protein>
    <submittedName>
        <fullName evidence="4">Putative Peptidoglycan domain protein</fullName>
    </submittedName>
</protein>
<dbReference type="Proteomes" id="UP000076577">
    <property type="component" value="Unassembled WGS sequence"/>
</dbReference>
<keyword evidence="1" id="KW-0472">Membrane</keyword>
<gene>
    <name evidence="4" type="ORF">PsAD2_02950</name>
</gene>
<dbReference type="RefSeq" id="WP_068007296.1">
    <property type="nucleotide sequence ID" value="NZ_FOFM01000010.1"/>
</dbReference>
<dbReference type="Gene3D" id="1.20.141.10">
    <property type="entry name" value="Chitosanase, subunit A, domain 1"/>
    <property type="match status" value="1"/>
</dbReference>
<feature type="domain" description="TtsA-like Glycoside hydrolase family 108" evidence="2">
    <location>
        <begin position="12"/>
        <end position="95"/>
    </location>
</feature>
<comment type="caution">
    <text evidence="4">The sequence shown here is derived from an EMBL/GenBank/DDBJ whole genome shotgun (WGS) entry which is preliminary data.</text>
</comment>
<evidence type="ECO:0000259" key="2">
    <source>
        <dbReference type="Pfam" id="PF05838"/>
    </source>
</evidence>
<dbReference type="Pfam" id="PF05838">
    <property type="entry name" value="Glyco_hydro_108"/>
    <property type="match status" value="1"/>
</dbReference>
<sequence length="258" mass="28283">MKDTFRLIILDLLNIEGGFANRSRKADPGGPTNLGITKRTLEAWRGRAVSMEEVKCLGREEALKIYRAQYWDTVRGDELPRGLDFAVFDCAVNSGPVRAVKILQKILKVKVDGVLGVLTLAAVKAHSATVLINLFSVARLEFMKRLRNWPYNKNGWSRRVRHVQERSLELVNNAIIKRAPTPNPEQHKNEEGAKAVDEETSALSAWLSPDGITKGAMAASGFSGILAGSGPVQWGFAIALVLSVGVAGWLLINKERAA</sequence>
<dbReference type="STRING" id="989403.SAMN05421798_110132"/>
<dbReference type="OrthoDB" id="9815229at2"/>
<dbReference type="EMBL" id="LMCB01000030">
    <property type="protein sequence ID" value="KZL17614.1"/>
    <property type="molecule type" value="Genomic_DNA"/>
</dbReference>
<name>A0A165XDX9_9HYPH</name>
<evidence type="ECO:0000259" key="3">
    <source>
        <dbReference type="Pfam" id="PF09374"/>
    </source>
</evidence>
<reference evidence="4 5" key="1">
    <citation type="journal article" date="2016" name="Front. Microbiol.">
        <title>Comparative Genomic Analysis Reveals a Diverse Repertoire of Genes Involved in Prokaryote-Eukaryote Interactions within the Pseudovibrio Genus.</title>
        <authorList>
            <person name="Romano S."/>
            <person name="Fernandez-Guerra A."/>
            <person name="Reen F.J."/>
            <person name="Glockner F.O."/>
            <person name="Crowley S.P."/>
            <person name="O'Sullivan O."/>
            <person name="Cotter P.D."/>
            <person name="Adams C."/>
            <person name="Dobson A.D."/>
            <person name="O'Gara F."/>
        </authorList>
    </citation>
    <scope>NUCLEOTIDE SEQUENCE [LARGE SCALE GENOMIC DNA]</scope>
    <source>
        <strain evidence="4 5">Ad2</strain>
    </source>
</reference>
<dbReference type="Pfam" id="PF09374">
    <property type="entry name" value="PG_binding_3"/>
    <property type="match status" value="1"/>
</dbReference>
<evidence type="ECO:0000256" key="1">
    <source>
        <dbReference type="SAM" id="Phobius"/>
    </source>
</evidence>
<keyword evidence="1" id="KW-0812">Transmembrane</keyword>
<feature type="domain" description="Peptidoglycan binding" evidence="3">
    <location>
        <begin position="98"/>
        <end position="158"/>
    </location>
</feature>
<accession>A0A165XDX9</accession>
<dbReference type="AlphaFoldDB" id="A0A165XDX9"/>
<dbReference type="InterPro" id="IPR018537">
    <property type="entry name" value="Peptidoglycan-bd_3"/>
</dbReference>